<organism evidence="2">
    <name type="scientific">bioreactor metagenome</name>
    <dbReference type="NCBI Taxonomy" id="1076179"/>
    <lineage>
        <taxon>unclassified sequences</taxon>
        <taxon>metagenomes</taxon>
        <taxon>ecological metagenomes</taxon>
    </lineage>
</organism>
<feature type="transmembrane region" description="Helical" evidence="1">
    <location>
        <begin position="33"/>
        <end position="53"/>
    </location>
</feature>
<dbReference type="AlphaFoldDB" id="A0A645EFK2"/>
<accession>A0A645EFK2</accession>
<evidence type="ECO:0000313" key="2">
    <source>
        <dbReference type="EMBL" id="MPM99888.1"/>
    </source>
</evidence>
<keyword evidence="1" id="KW-0812">Transmembrane</keyword>
<name>A0A645EFK2_9ZZZZ</name>
<dbReference type="EMBL" id="VSSQ01045949">
    <property type="protein sequence ID" value="MPM99888.1"/>
    <property type="molecule type" value="Genomic_DNA"/>
</dbReference>
<reference evidence="2" key="1">
    <citation type="submission" date="2019-08" db="EMBL/GenBank/DDBJ databases">
        <authorList>
            <person name="Kucharzyk K."/>
            <person name="Murdoch R.W."/>
            <person name="Higgins S."/>
            <person name="Loffler F."/>
        </authorList>
    </citation>
    <scope>NUCLEOTIDE SEQUENCE</scope>
</reference>
<protein>
    <submittedName>
        <fullName evidence="2">Uncharacterized protein</fullName>
    </submittedName>
</protein>
<evidence type="ECO:0000256" key="1">
    <source>
        <dbReference type="SAM" id="Phobius"/>
    </source>
</evidence>
<comment type="caution">
    <text evidence="2">The sequence shown here is derived from an EMBL/GenBank/DDBJ whole genome shotgun (WGS) entry which is preliminary data.</text>
</comment>
<sequence>MKNKIALQTHHTGEQTLHGVIALLQALDKQRSFVQIAFEFIFLILIGLLYGLFEERIDLQGTADGHNDLHHERIIRVFVQIADKNIRTVINLGGIVTRLALITPVRTRREWV</sequence>
<gene>
    <name evidence="2" type="ORF">SDC9_147083</name>
</gene>
<keyword evidence="1" id="KW-0472">Membrane</keyword>
<keyword evidence="1" id="KW-1133">Transmembrane helix</keyword>
<proteinExistence type="predicted"/>